<reference evidence="2 3" key="1">
    <citation type="submission" date="2011-01" db="EMBL/GenBank/DDBJ databases">
        <authorList>
            <person name="Muzny D."/>
            <person name="Qin X."/>
            <person name="Deng J."/>
            <person name="Jiang H."/>
            <person name="Liu Y."/>
            <person name="Qu J."/>
            <person name="Song X.-Z."/>
            <person name="Zhang L."/>
            <person name="Thornton R."/>
            <person name="Coyle M."/>
            <person name="Francisco L."/>
            <person name="Jackson L."/>
            <person name="Javaid M."/>
            <person name="Korchina V."/>
            <person name="Kovar C."/>
            <person name="Mata R."/>
            <person name="Mathew T."/>
            <person name="Ngo R."/>
            <person name="Nguyen L."/>
            <person name="Nguyen N."/>
            <person name="Okwuonu G."/>
            <person name="Ongeri F."/>
            <person name="Pham C."/>
            <person name="Simmons D."/>
            <person name="Wilczek-Boney K."/>
            <person name="Hale W."/>
            <person name="Jakkamsetti A."/>
            <person name="Pham P."/>
            <person name="Ruth R."/>
            <person name="San Lucas F."/>
            <person name="Warren J."/>
            <person name="Zhang J."/>
            <person name="Zhao Z."/>
            <person name="Zhou C."/>
            <person name="Zhu D."/>
            <person name="Lee S."/>
            <person name="Bess C."/>
            <person name="Blankenburg K."/>
            <person name="Forbes L."/>
            <person name="Fu Q."/>
            <person name="Gubbala S."/>
            <person name="Hirani K."/>
            <person name="Jayaseelan J.C."/>
            <person name="Lara F."/>
            <person name="Munidasa M."/>
            <person name="Palculict T."/>
            <person name="Patil S."/>
            <person name="Pu L.-L."/>
            <person name="Saada N."/>
            <person name="Tang L."/>
            <person name="Weissenberger G."/>
            <person name="Zhu Y."/>
            <person name="Hemphill L."/>
            <person name="Shang Y."/>
            <person name="Youmans B."/>
            <person name="Ayvaz T."/>
            <person name="Ross M."/>
            <person name="Santibanez J."/>
            <person name="Aqrawi P."/>
            <person name="Gross S."/>
            <person name="Joshi V."/>
            <person name="Fowler G."/>
            <person name="Nazareth L."/>
            <person name="Reid J."/>
            <person name="Worley K."/>
            <person name="Petrosino J."/>
            <person name="Highlander S."/>
            <person name="Gibbs R."/>
        </authorList>
    </citation>
    <scope>NUCLEOTIDE SEQUENCE [LARGE SCALE GENOMIC DNA]</scope>
    <source>
        <strain evidence="2 3">DSM 16608</strain>
    </source>
</reference>
<sequence length="422" mass="48428">MVSLQANDDRKIKTGTMTDSKIINDPVFGFIKVPRGLLLDIVRHPLLQRLARIKQLGLTQEVYPGAQHTRFQHSLGAFHLMSEALISLRQKGVFVFDSEAEAVQAAILMHDIGHAPFSHVLENTLISGITHEEISLMMMDRINREMHGALNLAISIFKNEYPKSFLHQLISSQLDMERLDYLRRDSFFTGVTEGNIGSARIIKMLNVVDDALVVESNGIYSIENFLTSRRLMYWQVYLHKTTVGCEHILINALRRAKQLARTGTELFASPALRYFLYDDITARSFHTHAEALDNYIALDDNDIWSALKVWQQHDDRILARLSSNIVNRRLFKVEVREEEPTAGEMTRLKEQIAARYGVSLADSSYLVGVDRVQKDMYNPFDDHISILYKDGTLRDITEASEILNIELLSKKICKYYLCYQRF</sequence>
<organism evidence="2 3">
    <name type="scientific">Prevotella multiformis DSM 16608</name>
    <dbReference type="NCBI Taxonomy" id="888743"/>
    <lineage>
        <taxon>Bacteria</taxon>
        <taxon>Pseudomonadati</taxon>
        <taxon>Bacteroidota</taxon>
        <taxon>Bacteroidia</taxon>
        <taxon>Bacteroidales</taxon>
        <taxon>Prevotellaceae</taxon>
        <taxon>Prevotella</taxon>
    </lineage>
</organism>
<evidence type="ECO:0000313" key="3">
    <source>
        <dbReference type="Proteomes" id="UP000005697"/>
    </source>
</evidence>
<dbReference type="HOGENOM" id="CLU_026821_0_0_10"/>
<evidence type="ECO:0000313" key="2">
    <source>
        <dbReference type="EMBL" id="EGC18725.1"/>
    </source>
</evidence>
<dbReference type="Pfam" id="PF01966">
    <property type="entry name" value="HD"/>
    <property type="match status" value="1"/>
</dbReference>
<dbReference type="InterPro" id="IPR050135">
    <property type="entry name" value="dGTPase-like"/>
</dbReference>
<accession>F0FAW2</accession>
<dbReference type="PANTHER" id="PTHR11373">
    <property type="entry name" value="DEOXYNUCLEOSIDE TRIPHOSPHATE TRIPHOSPHOHYDROLASE"/>
    <property type="match status" value="1"/>
</dbReference>
<dbReference type="PANTHER" id="PTHR11373:SF4">
    <property type="entry name" value="DEOXYNUCLEOSIDE TRIPHOSPHATE TRIPHOSPHOHYDROLASE SAMHD1"/>
    <property type="match status" value="1"/>
</dbReference>
<dbReference type="Proteomes" id="UP000005697">
    <property type="component" value="Unassembled WGS sequence"/>
</dbReference>
<dbReference type="Gene3D" id="1.10.3210.10">
    <property type="entry name" value="Hypothetical protein af1432"/>
    <property type="match status" value="1"/>
</dbReference>
<dbReference type="EMBL" id="AEWX01000047">
    <property type="protein sequence ID" value="EGC18725.1"/>
    <property type="molecule type" value="Genomic_DNA"/>
</dbReference>
<dbReference type="GO" id="GO:0006203">
    <property type="term" value="P:dGTP catabolic process"/>
    <property type="evidence" value="ECO:0007669"/>
    <property type="project" value="TreeGrafter"/>
</dbReference>
<dbReference type="eggNOG" id="COG1078">
    <property type="taxonomic scope" value="Bacteria"/>
</dbReference>
<protein>
    <submittedName>
        <fullName evidence="2">HD domain protein</fullName>
    </submittedName>
</protein>
<dbReference type="GO" id="GO:0008832">
    <property type="term" value="F:dGTPase activity"/>
    <property type="evidence" value="ECO:0007669"/>
    <property type="project" value="TreeGrafter"/>
</dbReference>
<keyword evidence="3" id="KW-1185">Reference proteome</keyword>
<feature type="domain" description="HD/PDEase" evidence="1">
    <location>
        <begin position="66"/>
        <end position="191"/>
    </location>
</feature>
<evidence type="ECO:0000259" key="1">
    <source>
        <dbReference type="SMART" id="SM00471"/>
    </source>
</evidence>
<dbReference type="InterPro" id="IPR006674">
    <property type="entry name" value="HD_domain"/>
</dbReference>
<name>F0FAW2_9BACT</name>
<comment type="caution">
    <text evidence="2">The sequence shown here is derived from an EMBL/GenBank/DDBJ whole genome shotgun (WGS) entry which is preliminary data.</text>
</comment>
<dbReference type="SMART" id="SM00471">
    <property type="entry name" value="HDc"/>
    <property type="match status" value="1"/>
</dbReference>
<dbReference type="InterPro" id="IPR003607">
    <property type="entry name" value="HD/PDEase_dom"/>
</dbReference>
<dbReference type="CDD" id="cd00077">
    <property type="entry name" value="HDc"/>
    <property type="match status" value="1"/>
</dbReference>
<dbReference type="Pfam" id="PF19276">
    <property type="entry name" value="HD_assoc_2"/>
    <property type="match status" value="1"/>
</dbReference>
<gene>
    <name evidence="2" type="ORF">HMPREF9141_2729</name>
</gene>
<dbReference type="AlphaFoldDB" id="F0FAW2"/>
<dbReference type="InterPro" id="IPR045509">
    <property type="entry name" value="HD_assoc_2"/>
</dbReference>
<dbReference type="SUPFAM" id="SSF109604">
    <property type="entry name" value="HD-domain/PDEase-like"/>
    <property type="match status" value="1"/>
</dbReference>
<proteinExistence type="predicted"/>
<dbReference type="STRING" id="888743.HMPREF9141_2729"/>